<dbReference type="AlphaFoldDB" id="A0A1C6VVB9"/>
<evidence type="ECO:0000313" key="4">
    <source>
        <dbReference type="Proteomes" id="UP000199343"/>
    </source>
</evidence>
<dbReference type="Gene3D" id="3.40.430.10">
    <property type="entry name" value="Dihydrofolate Reductase, subunit A"/>
    <property type="match status" value="1"/>
</dbReference>
<accession>A0A1C6VVB9</accession>
<dbReference type="InterPro" id="IPR024072">
    <property type="entry name" value="DHFR-like_dom_sf"/>
</dbReference>
<proteinExistence type="predicted"/>
<feature type="domain" description="Bacterial bifunctional deaminase-reductase C-terminal" evidence="1">
    <location>
        <begin position="3"/>
        <end position="179"/>
    </location>
</feature>
<dbReference type="PANTHER" id="PTHR38011">
    <property type="entry name" value="DIHYDROFOLATE REDUCTASE FAMILY PROTEIN (AFU_ORTHOLOGUE AFUA_8G06820)"/>
    <property type="match status" value="1"/>
</dbReference>
<dbReference type="GO" id="GO:0008703">
    <property type="term" value="F:5-amino-6-(5-phosphoribosylamino)uracil reductase activity"/>
    <property type="evidence" value="ECO:0007669"/>
    <property type="project" value="InterPro"/>
</dbReference>
<keyword evidence="5" id="KW-1185">Reference proteome</keyword>
<reference evidence="3 5" key="2">
    <citation type="submission" date="2022-10" db="EMBL/GenBank/DDBJ databases">
        <title>The complete genomes of actinobacterial strains from the NBC collection.</title>
        <authorList>
            <person name="Joergensen T.S."/>
            <person name="Alvarez Arevalo M."/>
            <person name="Sterndorff E.B."/>
            <person name="Faurdal D."/>
            <person name="Vuksanovic O."/>
            <person name="Mourched A.-S."/>
            <person name="Charusanti P."/>
            <person name="Shaw S."/>
            <person name="Blin K."/>
            <person name="Weber T."/>
        </authorList>
    </citation>
    <scope>NUCLEOTIDE SEQUENCE [LARGE SCALE GENOMIC DNA]</scope>
    <source>
        <strain evidence="3 5">NBC 01809</strain>
    </source>
</reference>
<evidence type="ECO:0000313" key="2">
    <source>
        <dbReference type="EMBL" id="SCL70137.1"/>
    </source>
</evidence>
<evidence type="ECO:0000313" key="5">
    <source>
        <dbReference type="Proteomes" id="UP001334804"/>
    </source>
</evidence>
<dbReference type="Proteomes" id="UP000199343">
    <property type="component" value="Unassembled WGS sequence"/>
</dbReference>
<evidence type="ECO:0000259" key="1">
    <source>
        <dbReference type="Pfam" id="PF01872"/>
    </source>
</evidence>
<dbReference type="InterPro" id="IPR050765">
    <property type="entry name" value="Riboflavin_Biosynth_HTPR"/>
</dbReference>
<dbReference type="RefSeq" id="WP_091630251.1">
    <property type="nucleotide sequence ID" value="NZ_CP109071.1"/>
</dbReference>
<name>A0A1C6VVB9_9ACTN</name>
<dbReference type="EMBL" id="FMIC01000002">
    <property type="protein sequence ID" value="SCL70137.1"/>
    <property type="molecule type" value="Genomic_DNA"/>
</dbReference>
<dbReference type="Proteomes" id="UP001334804">
    <property type="component" value="Chromosome"/>
</dbReference>
<dbReference type="GO" id="GO:0009231">
    <property type="term" value="P:riboflavin biosynthetic process"/>
    <property type="evidence" value="ECO:0007669"/>
    <property type="project" value="InterPro"/>
</dbReference>
<dbReference type="PANTHER" id="PTHR38011:SF11">
    <property type="entry name" value="2,5-DIAMINO-6-RIBOSYLAMINO-4(3H)-PYRIMIDINONE 5'-PHOSPHATE REDUCTASE"/>
    <property type="match status" value="1"/>
</dbReference>
<dbReference type="OrthoDB" id="195113at2"/>
<evidence type="ECO:0000313" key="3">
    <source>
        <dbReference type="EMBL" id="WSA31234.1"/>
    </source>
</evidence>
<sequence length="192" mass="21442">MRKIIQWVMASVDGYIDGPNGEFDWAQLGPQLGEYSDRLHERADTFLFGRGVWELMAGYWPNAESTSDNEHDLKFAPIWRETPKIVFSRTLEKADWNTRVIADNLAEEVAALKRQPGKDMLLTGGSGLPAALTALGLIDEYHIGVHPVVLGGGRPLFRELEQRVNLRLVDARTVDSRVAILHYQPAHEAPAG</sequence>
<reference evidence="2 4" key="1">
    <citation type="submission" date="2016-06" db="EMBL/GenBank/DDBJ databases">
        <authorList>
            <person name="Kjaerup R.B."/>
            <person name="Dalgaard T.S."/>
            <person name="Juul-Madsen H.R."/>
        </authorList>
    </citation>
    <scope>NUCLEOTIDE SEQUENCE [LARGE SCALE GENOMIC DNA]</scope>
    <source>
        <strain evidence="2 4">DSM 43363</strain>
    </source>
</reference>
<dbReference type="SUPFAM" id="SSF53597">
    <property type="entry name" value="Dihydrofolate reductase-like"/>
    <property type="match status" value="1"/>
</dbReference>
<dbReference type="InterPro" id="IPR002734">
    <property type="entry name" value="RibDG_C"/>
</dbReference>
<protein>
    <submittedName>
        <fullName evidence="2 3">Dihydrofolate reductase</fullName>
    </submittedName>
</protein>
<dbReference type="Pfam" id="PF01872">
    <property type="entry name" value="RibD_C"/>
    <property type="match status" value="1"/>
</dbReference>
<organism evidence="2 4">
    <name type="scientific">Micromonospora peucetia</name>
    <dbReference type="NCBI Taxonomy" id="47871"/>
    <lineage>
        <taxon>Bacteria</taxon>
        <taxon>Bacillati</taxon>
        <taxon>Actinomycetota</taxon>
        <taxon>Actinomycetes</taxon>
        <taxon>Micromonosporales</taxon>
        <taxon>Micromonosporaceae</taxon>
        <taxon>Micromonospora</taxon>
    </lineage>
</organism>
<gene>
    <name evidence="2" type="ORF">GA0070608_4242</name>
    <name evidence="3" type="ORF">OIE14_24290</name>
</gene>
<dbReference type="EMBL" id="CP109071">
    <property type="protein sequence ID" value="WSA31234.1"/>
    <property type="molecule type" value="Genomic_DNA"/>
</dbReference>
<dbReference type="STRING" id="47871.GA0070608_4242"/>